<keyword evidence="1" id="KW-0614">Plasmid</keyword>
<organism evidence="1 2">
    <name type="scientific">Borrelia crocidurae (strain Achema)</name>
    <dbReference type="NCBI Taxonomy" id="1155096"/>
    <lineage>
        <taxon>Bacteria</taxon>
        <taxon>Pseudomonadati</taxon>
        <taxon>Spirochaetota</taxon>
        <taxon>Spirochaetia</taxon>
        <taxon>Spirochaetales</taxon>
        <taxon>Borreliaceae</taxon>
        <taxon>Borrelia</taxon>
    </lineage>
</organism>
<sequence>MENIKQNNAQKSKLPIMLDHDKHITKGIQETFFENSQYEANYKSKVNGFIVDFFKIPKSLKNKYKVNIKCLSNPDLPFGNIALNCINTFKLIVDIVNMQTGKTYDYDEFISNTATDKMLQYSAKIISALSRHFDESNGTSYNESYYEWEKGWIDKKWIDYEPSILEIQEMQELNKKINRKLHFKNQKRKIPSIQLGYIKLLRAIKNFDHSFNIKK</sequence>
<dbReference type="AlphaFoldDB" id="I0FDX4"/>
<reference evidence="1 2" key="1">
    <citation type="journal article" date="2012" name="J. Bacteriol.">
        <title>Complete Genome Sequence of Borrelia crocidurae.</title>
        <authorList>
            <person name="Elbir H."/>
            <person name="Gimenez G."/>
            <person name="Robert C."/>
            <person name="Bergstrom S."/>
            <person name="Cutler S."/>
            <person name="Raoult D."/>
            <person name="Drancourt M."/>
        </authorList>
    </citation>
    <scope>NUCLEOTIDE SEQUENCE [LARGE SCALE GENOMIC DNA]</scope>
    <source>
        <strain evidence="1 2">Achema</strain>
        <plasmid evidence="2">unnamed4</plasmid>
    </source>
</reference>
<dbReference type="RefSeq" id="WP_014683069.1">
    <property type="nucleotide sequence ID" value="NC_017775.1"/>
</dbReference>
<protein>
    <submittedName>
        <fullName evidence="1">Uncharacterized protein</fullName>
    </submittedName>
</protein>
<evidence type="ECO:0000313" key="2">
    <source>
        <dbReference type="Proteomes" id="UP000005212"/>
    </source>
</evidence>
<accession>I0FDX4</accession>
<geneLocation type="plasmid" evidence="2">
    <name>unnamed4</name>
</geneLocation>
<dbReference type="HOGENOM" id="CLU_1302928_0_0_12"/>
<gene>
    <name evidence="1" type="ordered locus">Q7M_1537</name>
</gene>
<dbReference type="PATRIC" id="fig|1155096.3.peg.920"/>
<name>I0FDX4_BORCA</name>
<dbReference type="EMBL" id="CP003430">
    <property type="protein sequence ID" value="AFI31680.1"/>
    <property type="molecule type" value="Genomic_DNA"/>
</dbReference>
<proteinExistence type="predicted"/>
<reference evidence="2" key="2">
    <citation type="submission" date="2012-03" db="EMBL/GenBank/DDBJ databases">
        <title>Complete genome sequence of Borrelia crocidurae.</title>
        <authorList>
            <person name="Elbir H."/>
            <person name="Gimenez G."/>
            <person name="Robert C."/>
            <person name="Raoult D."/>
            <person name="Drancourt M."/>
        </authorList>
    </citation>
    <scope>NUCLEOTIDE SEQUENCE [LARGE SCALE GENOMIC DNA]</scope>
    <source>
        <strain evidence="2">Achema</strain>
        <plasmid evidence="2">unnamed4</plasmid>
    </source>
</reference>
<dbReference type="Proteomes" id="UP000005212">
    <property type="component" value="Plasmid unnamed4"/>
</dbReference>
<dbReference type="KEGG" id="bcw:Q7M_1537"/>
<evidence type="ECO:0000313" key="1">
    <source>
        <dbReference type="EMBL" id="AFI31680.1"/>
    </source>
</evidence>